<reference evidence="6" key="1">
    <citation type="submission" date="2016-08" db="EMBL/GenBank/DDBJ databases">
        <title>Complete genome of Cloacibacillus porcorum.</title>
        <authorList>
            <person name="Looft T."/>
            <person name="Bayles D.O."/>
            <person name="Alt D.P."/>
        </authorList>
    </citation>
    <scope>NUCLEOTIDE SEQUENCE [LARGE SCALE GENOMIC DNA]</scope>
    <source>
        <strain evidence="6">CL-84</strain>
    </source>
</reference>
<dbReference type="SUPFAM" id="SSF88946">
    <property type="entry name" value="Sigma2 domain of RNA polymerase sigma factors"/>
    <property type="match status" value="1"/>
</dbReference>
<dbReference type="InterPro" id="IPR014284">
    <property type="entry name" value="RNA_pol_sigma-70_dom"/>
</dbReference>
<feature type="region of interest" description="Disordered" evidence="4">
    <location>
        <begin position="1"/>
        <end position="36"/>
    </location>
</feature>
<dbReference type="AlphaFoldDB" id="A0A1B2I4J4"/>
<dbReference type="EMBL" id="CP016757">
    <property type="protein sequence ID" value="ANZ44901.1"/>
    <property type="molecule type" value="Genomic_DNA"/>
</dbReference>
<dbReference type="OrthoDB" id="5508at2"/>
<dbReference type="GeneID" id="83057663"/>
<evidence type="ECO:0000256" key="3">
    <source>
        <dbReference type="ARBA" id="ARBA00024701"/>
    </source>
</evidence>
<dbReference type="NCBIfam" id="TIGR02937">
    <property type="entry name" value="sigma70-ECF"/>
    <property type="match status" value="1"/>
</dbReference>
<dbReference type="InterPro" id="IPR007627">
    <property type="entry name" value="RNA_pol_sigma70_r2"/>
</dbReference>
<dbReference type="InterPro" id="IPR016032">
    <property type="entry name" value="Sig_transdc_resp-reg_C-effctor"/>
</dbReference>
<dbReference type="Gene3D" id="1.10.10.10">
    <property type="entry name" value="Winged helix-like DNA-binding domain superfamily/Winged helix DNA-binding domain"/>
    <property type="match status" value="1"/>
</dbReference>
<dbReference type="GO" id="GO:0003700">
    <property type="term" value="F:DNA-binding transcription factor activity"/>
    <property type="evidence" value="ECO:0007669"/>
    <property type="project" value="InterPro"/>
</dbReference>
<evidence type="ECO:0000256" key="4">
    <source>
        <dbReference type="SAM" id="MobiDB-lite"/>
    </source>
</evidence>
<name>A0A1B2I4J4_9BACT</name>
<dbReference type="Pfam" id="PF04542">
    <property type="entry name" value="Sigma70_r2"/>
    <property type="match status" value="1"/>
</dbReference>
<keyword evidence="7" id="KW-1185">Reference proteome</keyword>
<feature type="domain" description="RNA polymerase sigma-70 region 2" evidence="5">
    <location>
        <begin position="52"/>
        <end position="116"/>
    </location>
</feature>
<dbReference type="RefSeq" id="WP_066744471.1">
    <property type="nucleotide sequence ID" value="NZ_CP016757.1"/>
</dbReference>
<dbReference type="InterPro" id="IPR036388">
    <property type="entry name" value="WH-like_DNA-bd_sf"/>
</dbReference>
<comment type="function">
    <text evidence="3">Sigma factors are initiation factors that promote the attachment of RNA polymerase to specific initiation sites and are then released. Sigma-S contributes to the protection against external stress, thus playing a role in cellular fitness and survival.</text>
</comment>
<gene>
    <name evidence="6" type="ORF">BED41_07335</name>
</gene>
<organism evidence="6 7">
    <name type="scientific">Cloacibacillus porcorum</name>
    <dbReference type="NCBI Taxonomy" id="1197717"/>
    <lineage>
        <taxon>Bacteria</taxon>
        <taxon>Thermotogati</taxon>
        <taxon>Synergistota</taxon>
        <taxon>Synergistia</taxon>
        <taxon>Synergistales</taxon>
        <taxon>Synergistaceae</taxon>
        <taxon>Cloacibacillus</taxon>
    </lineage>
</organism>
<evidence type="ECO:0000313" key="7">
    <source>
        <dbReference type="Proteomes" id="UP000093044"/>
    </source>
</evidence>
<accession>A0A1B2I4J4</accession>
<dbReference type="KEGG" id="cpor:BED41_07335"/>
<evidence type="ECO:0000256" key="2">
    <source>
        <dbReference type="ARBA" id="ARBA00021245"/>
    </source>
</evidence>
<proteinExistence type="inferred from homology"/>
<sequence length="203" mass="22540">MKNKKVPPSPIPPRGSSPRCTDYRPGLPPLPESSFPPPVPAPSAAALSLPEIIRAYRPLVLAVAGRYQGRGADFCDLEQEGYLALLILVPQCPDMNWLAYFLRCRLPGVVRDAAARLRRARARAGMLLEEIEETLGAEEGRYREIELRATLARELTTEEYRLAQLLSEGNTQSEIAKELGVTQQAVAARLKKIRAKLKKALRE</sequence>
<dbReference type="SUPFAM" id="SSF46894">
    <property type="entry name" value="C-terminal effector domain of the bipartite response regulators"/>
    <property type="match status" value="1"/>
</dbReference>
<evidence type="ECO:0000259" key="5">
    <source>
        <dbReference type="Pfam" id="PF04542"/>
    </source>
</evidence>
<dbReference type="STRING" id="1197717.BED41_07335"/>
<dbReference type="Proteomes" id="UP000093044">
    <property type="component" value="Chromosome"/>
</dbReference>
<evidence type="ECO:0000313" key="6">
    <source>
        <dbReference type="EMBL" id="ANZ44901.1"/>
    </source>
</evidence>
<dbReference type="Gene3D" id="1.20.120.1810">
    <property type="match status" value="1"/>
</dbReference>
<dbReference type="InterPro" id="IPR013325">
    <property type="entry name" value="RNA_pol_sigma_r2"/>
</dbReference>
<dbReference type="GO" id="GO:0006352">
    <property type="term" value="P:DNA-templated transcription initiation"/>
    <property type="evidence" value="ECO:0007669"/>
    <property type="project" value="InterPro"/>
</dbReference>
<protein>
    <recommendedName>
        <fullName evidence="2">RNA polymerase sigma factor SigS</fullName>
    </recommendedName>
</protein>
<evidence type="ECO:0000256" key="1">
    <source>
        <dbReference type="ARBA" id="ARBA00007788"/>
    </source>
</evidence>
<feature type="compositionally biased region" description="Pro residues" evidence="4">
    <location>
        <begin position="26"/>
        <end position="36"/>
    </location>
</feature>
<comment type="similarity">
    <text evidence="1">Belongs to the sigma-70 factor family.</text>
</comment>
<dbReference type="GO" id="GO:0003677">
    <property type="term" value="F:DNA binding"/>
    <property type="evidence" value="ECO:0007669"/>
    <property type="project" value="InterPro"/>
</dbReference>